<proteinExistence type="predicted"/>
<dbReference type="EMBL" id="JYON01000018">
    <property type="protein sequence ID" value="KJH70772.1"/>
    <property type="molecule type" value="Genomic_DNA"/>
</dbReference>
<dbReference type="STRING" id="1618023.UH38_16205"/>
<dbReference type="AlphaFoldDB" id="A0A0D8ZR07"/>
<evidence type="ECO:0000313" key="2">
    <source>
        <dbReference type="Proteomes" id="UP000032452"/>
    </source>
</evidence>
<sequence>MINKTFSSSKQRNWQNEAMAGGKYLLDSNNHIHGYYKAADILVNSALDSHINRDRDMLFFPIVFNYRHYIELSLKNLIEKSEDCYDALEQTGSNYGSLKSRFKNNLNHHLKPLLNHLTERLLLIGEVGFEESICETILDIHKLDPESITFRYPIKKKGDLTLPEQESYDLKNIQERMKIVKNSFEGATIELQVKTDLALEWLSIQQEQISEFETELPKYDFENNCY</sequence>
<organism evidence="1 2">
    <name type="scientific">Aliterella atlantica CENA595</name>
    <dbReference type="NCBI Taxonomy" id="1618023"/>
    <lineage>
        <taxon>Bacteria</taxon>
        <taxon>Bacillati</taxon>
        <taxon>Cyanobacteriota</taxon>
        <taxon>Cyanophyceae</taxon>
        <taxon>Chroococcidiopsidales</taxon>
        <taxon>Aliterellaceae</taxon>
        <taxon>Aliterella</taxon>
    </lineage>
</organism>
<name>A0A0D8ZR07_9CYAN</name>
<evidence type="ECO:0008006" key="3">
    <source>
        <dbReference type="Google" id="ProtNLM"/>
    </source>
</evidence>
<evidence type="ECO:0000313" key="1">
    <source>
        <dbReference type="EMBL" id="KJH70772.1"/>
    </source>
</evidence>
<accession>A0A0D8ZR07</accession>
<dbReference type="OrthoDB" id="7063737at2"/>
<comment type="caution">
    <text evidence="1">The sequence shown here is derived from an EMBL/GenBank/DDBJ whole genome shotgun (WGS) entry which is preliminary data.</text>
</comment>
<dbReference type="RefSeq" id="WP_045055717.1">
    <property type="nucleotide sequence ID" value="NZ_CAWMDP010000005.1"/>
</dbReference>
<dbReference type="Proteomes" id="UP000032452">
    <property type="component" value="Unassembled WGS sequence"/>
</dbReference>
<protein>
    <recommendedName>
        <fullName evidence="3">HEPN domain-containing protein</fullName>
    </recommendedName>
</protein>
<reference evidence="1 2" key="1">
    <citation type="submission" date="2015-02" db="EMBL/GenBank/DDBJ databases">
        <title>Draft genome of a novel marine cyanobacterium (Chroococcales) isolated from South Atlantic Ocean.</title>
        <authorList>
            <person name="Rigonato J."/>
            <person name="Alvarenga D.O."/>
            <person name="Branco L.H."/>
            <person name="Varani A.M."/>
            <person name="Brandini F.P."/>
            <person name="Fiore M.F."/>
        </authorList>
    </citation>
    <scope>NUCLEOTIDE SEQUENCE [LARGE SCALE GENOMIC DNA]</scope>
    <source>
        <strain evidence="1 2">CENA595</strain>
    </source>
</reference>
<keyword evidence="2" id="KW-1185">Reference proteome</keyword>
<gene>
    <name evidence="1" type="ORF">UH38_16205</name>
</gene>